<dbReference type="AlphaFoldDB" id="A0A226F1E5"/>
<dbReference type="EMBL" id="LNIX01000001">
    <property type="protein sequence ID" value="OXA63031.1"/>
    <property type="molecule type" value="Genomic_DNA"/>
</dbReference>
<evidence type="ECO:0000313" key="2">
    <source>
        <dbReference type="Proteomes" id="UP000198287"/>
    </source>
</evidence>
<dbReference type="InterPro" id="IPR032675">
    <property type="entry name" value="LRR_dom_sf"/>
</dbReference>
<evidence type="ECO:0008006" key="3">
    <source>
        <dbReference type="Google" id="ProtNLM"/>
    </source>
</evidence>
<dbReference type="OrthoDB" id="509497at2759"/>
<dbReference type="InterPro" id="IPR036047">
    <property type="entry name" value="F-box-like_dom_sf"/>
</dbReference>
<gene>
    <name evidence="1" type="ORF">Fcan01_00923</name>
</gene>
<protein>
    <recommendedName>
        <fullName evidence="3">F-box domain-containing protein</fullName>
    </recommendedName>
</protein>
<reference evidence="1 2" key="1">
    <citation type="submission" date="2015-12" db="EMBL/GenBank/DDBJ databases">
        <title>The genome of Folsomia candida.</title>
        <authorList>
            <person name="Faddeeva A."/>
            <person name="Derks M.F."/>
            <person name="Anvar Y."/>
            <person name="Smit S."/>
            <person name="Van Straalen N."/>
            <person name="Roelofs D."/>
        </authorList>
    </citation>
    <scope>NUCLEOTIDE SEQUENCE [LARGE SCALE GENOMIC DNA]</scope>
    <source>
        <strain evidence="1 2">VU population</strain>
        <tissue evidence="1">Whole body</tissue>
    </source>
</reference>
<comment type="caution">
    <text evidence="1">The sequence shown here is derived from an EMBL/GenBank/DDBJ whole genome shotgun (WGS) entry which is preliminary data.</text>
</comment>
<name>A0A226F1E5_FOLCA</name>
<proteinExistence type="predicted"/>
<organism evidence="1 2">
    <name type="scientific">Folsomia candida</name>
    <name type="common">Springtail</name>
    <dbReference type="NCBI Taxonomy" id="158441"/>
    <lineage>
        <taxon>Eukaryota</taxon>
        <taxon>Metazoa</taxon>
        <taxon>Ecdysozoa</taxon>
        <taxon>Arthropoda</taxon>
        <taxon>Hexapoda</taxon>
        <taxon>Collembola</taxon>
        <taxon>Entomobryomorpha</taxon>
        <taxon>Isotomoidea</taxon>
        <taxon>Isotomidae</taxon>
        <taxon>Proisotominae</taxon>
        <taxon>Folsomia</taxon>
    </lineage>
</organism>
<dbReference type="SUPFAM" id="SSF52047">
    <property type="entry name" value="RNI-like"/>
    <property type="match status" value="1"/>
</dbReference>
<keyword evidence="2" id="KW-1185">Reference proteome</keyword>
<sequence>MDQEASPLSFAMQLPEILHKIMQFLPHSDLICCTFVNTLWEREARIHLLARYDLDLHPDSMNAYMTTMSPRSNCHERVNYGVQKHVMFSVYHPDSVEMLEKFVTLNPCKVKHLKLDWYLDGTKTSEKKYLEILAKFTNLSSLQVQPISINHRNSEKICHTDNFPKLRKFGIDGLFVSSQIHNEVENQVVIRDFMARMFPLFPNLTALELAWIGKTGLEHVLVQGNFPKLKSLSLANCDLDWGPEAQKRFEPFGPLWKPSFSLNRLGFNVFVKYLDIYGLILLEKFASELEYLHIFRIPVRLWEGVPAEMLGVPGGGGDGGDVRIPVLPKLKVLKISYNLDGKLDDNERIVPYFRFEGKNKVAKTREVPYKEHFPLLEKILFCEDYLSKGFGEEEAYLKRYEMFVKLLCISFLSDSTAPCSSVIRVELPAPPEGFRVKIVQGGGEIWVDEKNLYDRIVRVFPNLECDVLDLWESVRLKKRVMYEPKYVSAPVSWTKLMKLLKPTGEK</sequence>
<dbReference type="Gene3D" id="3.80.10.10">
    <property type="entry name" value="Ribonuclease Inhibitor"/>
    <property type="match status" value="1"/>
</dbReference>
<accession>A0A226F1E5</accession>
<dbReference type="SUPFAM" id="SSF81383">
    <property type="entry name" value="F-box domain"/>
    <property type="match status" value="1"/>
</dbReference>
<evidence type="ECO:0000313" key="1">
    <source>
        <dbReference type="EMBL" id="OXA63031.1"/>
    </source>
</evidence>
<dbReference type="Proteomes" id="UP000198287">
    <property type="component" value="Unassembled WGS sequence"/>
</dbReference>